<dbReference type="AlphaFoldDB" id="A0A0P6XE29"/>
<sequence>MDFYRFPVPGLNVREPENKRRGARPCALQQGQDETIAERLSLPYQQICMNFYRFPGPGLNVREPENKRRGARPCAPTTGLFKPKIQAMGLNHIGI</sequence>
<dbReference type="Proteomes" id="UP000050430">
    <property type="component" value="Unassembled WGS sequence"/>
</dbReference>
<name>A0A0P6XE29_9CHLR</name>
<evidence type="ECO:0000256" key="1">
    <source>
        <dbReference type="SAM" id="MobiDB-lite"/>
    </source>
</evidence>
<organism evidence="2 3">
    <name type="scientific">Leptolinea tardivitalis</name>
    <dbReference type="NCBI Taxonomy" id="229920"/>
    <lineage>
        <taxon>Bacteria</taxon>
        <taxon>Bacillati</taxon>
        <taxon>Chloroflexota</taxon>
        <taxon>Anaerolineae</taxon>
        <taxon>Anaerolineales</taxon>
        <taxon>Anaerolineaceae</taxon>
        <taxon>Leptolinea</taxon>
    </lineage>
</organism>
<evidence type="ECO:0000313" key="2">
    <source>
        <dbReference type="EMBL" id="KPL73423.1"/>
    </source>
</evidence>
<feature type="region of interest" description="Disordered" evidence="1">
    <location>
        <begin position="59"/>
        <end position="78"/>
    </location>
</feature>
<accession>A0A0P6XE29</accession>
<dbReference type="EMBL" id="LGCK01000006">
    <property type="protein sequence ID" value="KPL73423.1"/>
    <property type="molecule type" value="Genomic_DNA"/>
</dbReference>
<gene>
    <name evidence="2" type="ORF">ADM99_04295</name>
</gene>
<keyword evidence="3" id="KW-1185">Reference proteome</keyword>
<proteinExistence type="predicted"/>
<evidence type="ECO:0000313" key="3">
    <source>
        <dbReference type="Proteomes" id="UP000050430"/>
    </source>
</evidence>
<reference evidence="2 3" key="1">
    <citation type="submission" date="2015-07" db="EMBL/GenBank/DDBJ databases">
        <title>Genome sequence of Leptolinea tardivitalis DSM 16556.</title>
        <authorList>
            <person name="Hemp J."/>
            <person name="Ward L.M."/>
            <person name="Pace L.A."/>
            <person name="Fischer W.W."/>
        </authorList>
    </citation>
    <scope>NUCLEOTIDE SEQUENCE [LARGE SCALE GENOMIC DNA]</scope>
    <source>
        <strain evidence="2 3">YMTK-2</strain>
    </source>
</reference>
<comment type="caution">
    <text evidence="2">The sequence shown here is derived from an EMBL/GenBank/DDBJ whole genome shotgun (WGS) entry which is preliminary data.</text>
</comment>
<protein>
    <submittedName>
        <fullName evidence="2">Uncharacterized protein</fullName>
    </submittedName>
</protein>